<dbReference type="Proteomes" id="UP000182375">
    <property type="component" value="Unassembled WGS sequence"/>
</dbReference>
<keyword evidence="2" id="KW-0645">Protease</keyword>
<keyword evidence="1" id="KW-0812">Transmembrane</keyword>
<feature type="transmembrane region" description="Helical" evidence="1">
    <location>
        <begin position="120"/>
        <end position="140"/>
    </location>
</feature>
<dbReference type="GO" id="GO:0006508">
    <property type="term" value="P:proteolysis"/>
    <property type="evidence" value="ECO:0007669"/>
    <property type="project" value="UniProtKB-KW"/>
</dbReference>
<dbReference type="Pfam" id="PF13367">
    <property type="entry name" value="PrsW-protease"/>
    <property type="match status" value="1"/>
</dbReference>
<evidence type="ECO:0000313" key="2">
    <source>
        <dbReference type="EMBL" id="SEC87128.1"/>
    </source>
</evidence>
<gene>
    <name evidence="2" type="ORF">SAMN04490357_3125</name>
</gene>
<organism evidence="2 3">
    <name type="scientific">Streptomyces misionensis</name>
    <dbReference type="NCBI Taxonomy" id="67331"/>
    <lineage>
        <taxon>Bacteria</taxon>
        <taxon>Bacillati</taxon>
        <taxon>Actinomycetota</taxon>
        <taxon>Actinomycetes</taxon>
        <taxon>Kitasatosporales</taxon>
        <taxon>Streptomycetaceae</taxon>
        <taxon>Streptomyces</taxon>
    </lineage>
</organism>
<dbReference type="PANTHER" id="PTHR36844">
    <property type="entry name" value="PROTEASE PRSW"/>
    <property type="match status" value="1"/>
</dbReference>
<evidence type="ECO:0000256" key="1">
    <source>
        <dbReference type="SAM" id="Phobius"/>
    </source>
</evidence>
<keyword evidence="1" id="KW-1133">Transmembrane helix</keyword>
<evidence type="ECO:0000313" key="3">
    <source>
        <dbReference type="Proteomes" id="UP000182375"/>
    </source>
</evidence>
<dbReference type="GeneID" id="95512270"/>
<keyword evidence="2" id="KW-0378">Hydrolase</keyword>
<dbReference type="AlphaFoldDB" id="A0A1H4W334"/>
<feature type="transmembrane region" description="Helical" evidence="1">
    <location>
        <begin position="152"/>
        <end position="173"/>
    </location>
</feature>
<feature type="transmembrane region" description="Helical" evidence="1">
    <location>
        <begin position="278"/>
        <end position="302"/>
    </location>
</feature>
<feature type="transmembrane region" description="Helical" evidence="1">
    <location>
        <begin position="193"/>
        <end position="212"/>
    </location>
</feature>
<sequence>MSHPPPPGAPRARIPGPQQPLPPFPRIGAGLWRRCLGAGLAVWAATACVTWTTRSTAPLPALVLLGGFLVPVAFVLWAYERHGRDLGVSAALGCFLAGGALGVLGAALAGSAVPHPSPDWLLTVALAEEAAKLGALAFTLRRQPGIRGTRAGLVLGAAVGVGFAAVESTGYALAAALATPWGRLEPELLRGLLAPFGQGLWTAVTGGALLALRRPDGRFRYAPPVVAACMGVALLHALADALRAVSPWLVVRLTGRGTEPGLFASGYPPQPSAAQQHLLTLVSAVGPALVTLVGAGWALSLVRRNPPWKNTP</sequence>
<feature type="transmembrane region" description="Helical" evidence="1">
    <location>
        <begin position="59"/>
        <end position="79"/>
    </location>
</feature>
<dbReference type="GO" id="GO:0008233">
    <property type="term" value="F:peptidase activity"/>
    <property type="evidence" value="ECO:0007669"/>
    <property type="project" value="UniProtKB-KW"/>
</dbReference>
<dbReference type="InterPro" id="IPR026898">
    <property type="entry name" value="PrsW"/>
</dbReference>
<keyword evidence="1" id="KW-0472">Membrane</keyword>
<feature type="transmembrane region" description="Helical" evidence="1">
    <location>
        <begin position="86"/>
        <end position="108"/>
    </location>
</feature>
<feature type="transmembrane region" description="Helical" evidence="1">
    <location>
        <begin position="219"/>
        <end position="239"/>
    </location>
</feature>
<dbReference type="STRING" id="67331.SAMN04490357_3125"/>
<dbReference type="PANTHER" id="PTHR36844:SF1">
    <property type="entry name" value="PROTEASE PRSW"/>
    <property type="match status" value="1"/>
</dbReference>
<accession>A0A1H4W334</accession>
<dbReference type="RefSeq" id="WP_074992340.1">
    <property type="nucleotide sequence ID" value="NZ_FNTD01000004.1"/>
</dbReference>
<protein>
    <submittedName>
        <fullName evidence="2">Protease prsW family protein</fullName>
    </submittedName>
</protein>
<proteinExistence type="predicted"/>
<dbReference type="EMBL" id="FNTD01000004">
    <property type="protein sequence ID" value="SEC87128.1"/>
    <property type="molecule type" value="Genomic_DNA"/>
</dbReference>
<name>A0A1H4W334_9ACTN</name>
<reference evidence="2 3" key="1">
    <citation type="submission" date="2016-10" db="EMBL/GenBank/DDBJ databases">
        <authorList>
            <person name="de Groot N.N."/>
        </authorList>
    </citation>
    <scope>NUCLEOTIDE SEQUENCE [LARGE SCALE GENOMIC DNA]</scope>
    <source>
        <strain evidence="2 3">DSM 40306</strain>
    </source>
</reference>